<feature type="region of interest" description="Disordered" evidence="3">
    <location>
        <begin position="680"/>
        <end position="699"/>
    </location>
</feature>
<accession>A0A6P9DT42</accession>
<dbReference type="GeneID" id="109009529"/>
<reference evidence="8 9" key="1">
    <citation type="submission" date="2025-04" db="UniProtKB">
        <authorList>
            <consortium name="RefSeq"/>
        </authorList>
    </citation>
    <scope>IDENTIFICATION</scope>
    <source>
        <tissue evidence="8 9">Leaves</tissue>
    </source>
</reference>
<feature type="compositionally biased region" description="Low complexity" evidence="3">
    <location>
        <begin position="680"/>
        <end position="695"/>
    </location>
</feature>
<gene>
    <name evidence="8 9" type="primary">LOC109009529</name>
</gene>
<dbReference type="SUPFAM" id="SSF56672">
    <property type="entry name" value="DNA/RNA polymerases"/>
    <property type="match status" value="1"/>
</dbReference>
<feature type="transmembrane region" description="Helical" evidence="4">
    <location>
        <begin position="2176"/>
        <end position="2197"/>
    </location>
</feature>
<dbReference type="Gene3D" id="3.30.420.10">
    <property type="entry name" value="Ribonuclease H-like superfamily/Ribonuclease H"/>
    <property type="match status" value="1"/>
</dbReference>
<dbReference type="KEGG" id="jre:109009529"/>
<dbReference type="RefSeq" id="XP_035538605.1">
    <property type="nucleotide sequence ID" value="XM_035682712.1"/>
</dbReference>
<dbReference type="SMART" id="SM00487">
    <property type="entry name" value="DEXDc"/>
    <property type="match status" value="1"/>
</dbReference>
<dbReference type="SUPFAM" id="SSF52540">
    <property type="entry name" value="P-loop containing nucleoside triphosphate hydrolases"/>
    <property type="match status" value="1"/>
</dbReference>
<dbReference type="Proteomes" id="UP000235220">
    <property type="component" value="Chromosome 11"/>
</dbReference>
<dbReference type="GO" id="GO:0004386">
    <property type="term" value="F:helicase activity"/>
    <property type="evidence" value="ECO:0007669"/>
    <property type="project" value="UniProtKB-KW"/>
</dbReference>
<dbReference type="FunFam" id="3.40.50.300:FF:001000">
    <property type="entry name" value="Helicase and polymerase-containing protein TEBICHI"/>
    <property type="match status" value="1"/>
</dbReference>
<evidence type="ECO:0000313" key="9">
    <source>
        <dbReference type="RefSeq" id="XP_035538606.1"/>
    </source>
</evidence>
<evidence type="ECO:0000313" key="7">
    <source>
        <dbReference type="Proteomes" id="UP000235220"/>
    </source>
</evidence>
<keyword evidence="4" id="KW-1133">Transmembrane helix</keyword>
<dbReference type="Pfam" id="PF00476">
    <property type="entry name" value="DNA_pol_A"/>
    <property type="match status" value="1"/>
</dbReference>
<dbReference type="InterPro" id="IPR014001">
    <property type="entry name" value="Helicase_ATP-bd"/>
</dbReference>
<dbReference type="Gene3D" id="1.10.3380.20">
    <property type="match status" value="1"/>
</dbReference>
<dbReference type="GO" id="GO:0006261">
    <property type="term" value="P:DNA-templated DNA replication"/>
    <property type="evidence" value="ECO:0007669"/>
    <property type="project" value="InterPro"/>
</dbReference>
<evidence type="ECO:0000313" key="8">
    <source>
        <dbReference type="RefSeq" id="XP_035538605.1"/>
    </source>
</evidence>
<dbReference type="InterPro" id="IPR036397">
    <property type="entry name" value="RNaseH_sf"/>
</dbReference>
<dbReference type="InterPro" id="IPR001098">
    <property type="entry name" value="DNA-dir_DNA_pol_A_palm_dom"/>
</dbReference>
<keyword evidence="8 9" id="KW-0347">Helicase</keyword>
<dbReference type="GO" id="GO:0003887">
    <property type="term" value="F:DNA-directed DNA polymerase activity"/>
    <property type="evidence" value="ECO:0000318"/>
    <property type="project" value="GO_Central"/>
</dbReference>
<dbReference type="Gene3D" id="3.30.70.370">
    <property type="match status" value="1"/>
</dbReference>
<dbReference type="FunFam" id="1.10.3380.20:FF:000003">
    <property type="entry name" value="Helicase and polymerase-containing protein TEBICHI"/>
    <property type="match status" value="1"/>
</dbReference>
<keyword evidence="1" id="KW-0547">Nucleotide-binding</keyword>
<evidence type="ECO:0000256" key="4">
    <source>
        <dbReference type="SAM" id="Phobius"/>
    </source>
</evidence>
<protein>
    <submittedName>
        <fullName evidence="8 9">Helicase and polymerase-containing protein TEBICHI isoform X1</fullName>
    </submittedName>
</protein>
<feature type="domain" description="Helicase ATP-binding" evidence="5">
    <location>
        <begin position="539"/>
        <end position="731"/>
    </location>
</feature>
<dbReference type="GO" id="GO:0005524">
    <property type="term" value="F:ATP binding"/>
    <property type="evidence" value="ECO:0007669"/>
    <property type="project" value="UniProtKB-KW"/>
</dbReference>
<dbReference type="InterPro" id="IPR001650">
    <property type="entry name" value="Helicase_C-like"/>
</dbReference>
<dbReference type="CDD" id="cd18026">
    <property type="entry name" value="DEXHc_POLQ-like"/>
    <property type="match status" value="1"/>
</dbReference>
<keyword evidence="2" id="KW-0067">ATP-binding</keyword>
<sequence>MASGSPRGRIDQFFVSKKRKQTSPGFKSGRSKKHVKATFEGSPSAKGTLDNCLVTSKDDNSPRSSYTVHDSLAGPDAVRRNLALEIYNSSKDEFKQPLFSEELHPATSEAVEVAQNEASHGLSVMGDAAVVDLAKGSSKFPHGADNSDLKKFAADFLSLYCSERKPSVNSQSEPEVNEHKRHYSPLCLDRMDKTSKKKCNTNDSHLEGEFTCSKKKNHEDMQPGDVDRAVLSVFSSSREVIDGDSLVDLQPCLKKCSNTPKSSVNTTELRTPGSLTVKACSNETPKSIRGSSIFSPGEAFWNEAIQFADGLCAPLAAEETHSTTRDHVLNSCNLRNGVCHDNSLKTLNEGEKRAWNMELSASLGSLGKHAKDLHKEVSPLPVKHFDFSCEGKNLNESTSHHHGVDGSKCATHKGSEQSECGSVNVKGLETSNILIRCRKAHSDEKLHEVQEMTSTIVINKEAGGMSCPDNGCMTSNSPVNEIKNLVLNHESDEASTPSSFVRLEDRSDLHSWLPSEICSTYRKRGISKLYPWQVECLQVDGVLQRRNLVYCASTSAGKSFVAEILMLRRVISTGKMALLVLPYVSICTEKAEHLEVLLEPLGKHVRSYYGNQGGGTLPKDTSVAVCTIEKANSLINRLLEEGRLSEIGIIVIDELHMVGDPSRGYLLELMLTKLRYAAGEGNSESSSGESSGRSSGKADPANGLQIVGMSATMPNVAAVADWLQAALYQTEFRPVPLEEYIKVGNTVYSKKMDIVRTISKAADLGGKDPDHIVELCNEVVQEGHSVLIFCSSRKGCESTARHVAKFLERFSVNVRNNESEFVDITSAIDALRRCPVGLDPILEETFPSGVAYHHAGLTVEEREVVETCYRRGLLRVLTATSTLAAGVNLPARRVIFRQPRIGRDFIDGTRYKQMAGRAGRTGIDTQGESVLICKPEEIKRIMGLLNETCPPLHSCLSEDVNGMTHAILEVVAGGIVQTANDIHRYVRCTLLNSTKPFQDVVKSAQESLRWLCHSKFLEWNEDTKLYSTTPLGRAAFGSSLCPEESLIVLDDLSRAREGFVLASDLHLVYLVTPINVDVEPDWELFYERFMELSALDQSVGNRVGVVEPFLMRMAHGAPMRSSNQPRDLKRLRGKHENKFAVTNSSILSDDQMRRVCKRFYVALILSRLVQEVPVVEVCEAFKVARGMVQALQENAGRFASMVTMFCERLGWHDLEGLVAKFQNRVSFGVRAEIVELTSIPYVKGSRARSLYKAGLRTPLAIAEASIPEIVKALFESSSWAAQGSAQRRVQLGVAKKIKNGARKIVLDKAEEARAVAFSAFKSLGFNVPHFSSRPLMSTTVGNQVRQGTATTYFGIDTSSNFDVVEHMNHISSKPSMEENDNSDKVALESEGEKLIRRSDIDLLASEEVNSTAAVHCNFGTETSVVPVEGSVTGGAELNDTVGNTKSADITDSIHLKQPNAISRIGDGYLHCGVPEPHNILSLGIKNSVCGKGPINAINTPGGFDSFLDLWETAQEFYFDVHYNKRLDVNSVAPFEIHGIATCWENSPVYYVNLPKDLMWSDKRREDYSSMCISGDKSSVSLPENWSEIVERRWNRIREILGKRNVRKFTWNLKVQIQVLKIPAVLVQKFGSDLAGKNMGLELIDNSYLLLSPVNINDGIDMSIVTWILWPDEERSSNPNLEKEVKKRLSSEAAAAASQSGRWKNQMRRAAHNGCCRRVAQTRALCSVLWKLLLSEELIEVLMNIETPLVNVLADMELWGIGVDMDGCLQARNVLAKKLRHLEKEAYKLAGLTFSLYTAADIANVLYGHLKLPIPEGHNMGKQHPSTDKHCLDLLRHEHPIIPVIKEHRTLAKLLNCTLGSICSMARLSVRTHRYTLHGHWLQTSTATGRLSMEEPNLQCVEHVVDFKMNKDKDGDDTSTEPYKINARDFFVPTQDNWLLLTADYSQIELRLMAHFSKDSSLIELLSKPHGDVFTMIAAKWTGKPEDSVDSNERDQTKRLVYGILYGMGVNTLAEQLHCSSGEAAEKIQSFKSSFPGVASWLHEAIASCREKGYVETLKGRKRFLSKIKFGNNKERSKAQRQAVNSICQGSAADIIKIAMINIYSVIAKGVDKPDSGSLTTQSEVLKGRCRIVLQVHDELVLEVDPSVTKEAALLLQMSMENAALLLGMLSMVQNFYILRTCSFCSLFMICFSVPLHIKLKVGRTWGSLEPFQADQF</sequence>
<dbReference type="SMART" id="SM00490">
    <property type="entry name" value="HELICc"/>
    <property type="match status" value="1"/>
</dbReference>
<keyword evidence="7" id="KW-1185">Reference proteome</keyword>
<dbReference type="InterPro" id="IPR048960">
    <property type="entry name" value="POLQ-like_helical"/>
</dbReference>
<evidence type="ECO:0000256" key="3">
    <source>
        <dbReference type="SAM" id="MobiDB-lite"/>
    </source>
</evidence>
<dbReference type="FunFam" id="3.40.50.300:FF:000968">
    <property type="entry name" value="Helicase and polymerase-containing protein TEBICHI"/>
    <property type="match status" value="1"/>
</dbReference>
<evidence type="ECO:0000256" key="2">
    <source>
        <dbReference type="ARBA" id="ARBA00022840"/>
    </source>
</evidence>
<dbReference type="Pfam" id="PF00270">
    <property type="entry name" value="DEAD"/>
    <property type="match status" value="1"/>
</dbReference>
<dbReference type="Pfam" id="PF25453">
    <property type="entry name" value="DUF7898"/>
    <property type="match status" value="1"/>
</dbReference>
<dbReference type="PROSITE" id="PS51192">
    <property type="entry name" value="HELICASE_ATP_BIND_1"/>
    <property type="match status" value="1"/>
</dbReference>
<organism evidence="7 8">
    <name type="scientific">Juglans regia</name>
    <name type="common">English walnut</name>
    <dbReference type="NCBI Taxonomy" id="51240"/>
    <lineage>
        <taxon>Eukaryota</taxon>
        <taxon>Viridiplantae</taxon>
        <taxon>Streptophyta</taxon>
        <taxon>Embryophyta</taxon>
        <taxon>Tracheophyta</taxon>
        <taxon>Spermatophyta</taxon>
        <taxon>Magnoliopsida</taxon>
        <taxon>eudicotyledons</taxon>
        <taxon>Gunneridae</taxon>
        <taxon>Pentapetalae</taxon>
        <taxon>rosids</taxon>
        <taxon>fabids</taxon>
        <taxon>Fagales</taxon>
        <taxon>Juglandaceae</taxon>
        <taxon>Juglans</taxon>
    </lineage>
</organism>
<dbReference type="InterPro" id="IPR002298">
    <property type="entry name" value="DNA_polymerase_A"/>
</dbReference>
<evidence type="ECO:0000259" key="5">
    <source>
        <dbReference type="PROSITE" id="PS51192"/>
    </source>
</evidence>
<dbReference type="InterPro" id="IPR057220">
    <property type="entry name" value="DUF7898"/>
</dbReference>
<feature type="region of interest" description="Disordered" evidence="3">
    <location>
        <begin position="1"/>
        <end position="70"/>
    </location>
</feature>
<dbReference type="Gene3D" id="1.10.150.20">
    <property type="entry name" value="5' to 3' exonuclease, C-terminal subdomain"/>
    <property type="match status" value="1"/>
</dbReference>
<keyword evidence="4" id="KW-0812">Transmembrane</keyword>
<dbReference type="FunFam" id="1.10.150.20:FF:000002">
    <property type="entry name" value="DNA polymerase I"/>
    <property type="match status" value="1"/>
</dbReference>
<feature type="region of interest" description="Disordered" evidence="3">
    <location>
        <begin position="397"/>
        <end position="416"/>
    </location>
</feature>
<dbReference type="Gene3D" id="1.20.1060.10">
    <property type="entry name" value="Taq DNA Polymerase, Chain T, domain 4"/>
    <property type="match status" value="1"/>
</dbReference>
<evidence type="ECO:0000256" key="1">
    <source>
        <dbReference type="ARBA" id="ARBA00022741"/>
    </source>
</evidence>
<dbReference type="InterPro" id="IPR027417">
    <property type="entry name" value="P-loop_NTPase"/>
</dbReference>
<feature type="domain" description="Helicase C-terminal" evidence="6">
    <location>
        <begin position="771"/>
        <end position="968"/>
    </location>
</feature>
<proteinExistence type="predicted"/>
<dbReference type="CDD" id="cd18795">
    <property type="entry name" value="SF2_C_Ski2"/>
    <property type="match status" value="1"/>
</dbReference>
<dbReference type="Pfam" id="PF00271">
    <property type="entry name" value="Helicase_C"/>
    <property type="match status" value="1"/>
</dbReference>
<keyword evidence="4" id="KW-0472">Membrane</keyword>
<dbReference type="SMART" id="SM00482">
    <property type="entry name" value="POLAc"/>
    <property type="match status" value="1"/>
</dbReference>
<evidence type="ECO:0000259" key="6">
    <source>
        <dbReference type="PROSITE" id="PS51194"/>
    </source>
</evidence>
<dbReference type="SUPFAM" id="SSF158702">
    <property type="entry name" value="Sec63 N-terminal domain-like"/>
    <property type="match status" value="1"/>
</dbReference>
<name>A0A6P9DT42_JUGRE</name>
<dbReference type="InterPro" id="IPR043502">
    <property type="entry name" value="DNA/RNA_pol_sf"/>
</dbReference>
<dbReference type="PRINTS" id="PR00868">
    <property type="entry name" value="DNAPOLI"/>
</dbReference>
<dbReference type="RefSeq" id="XP_035538606.1">
    <property type="nucleotide sequence ID" value="XM_035682713.1"/>
</dbReference>
<dbReference type="PANTHER" id="PTHR10133">
    <property type="entry name" value="DNA POLYMERASE I"/>
    <property type="match status" value="1"/>
</dbReference>
<dbReference type="GO" id="GO:0006302">
    <property type="term" value="P:double-strand break repair"/>
    <property type="evidence" value="ECO:0000318"/>
    <property type="project" value="GO_Central"/>
</dbReference>
<dbReference type="Pfam" id="PF21099">
    <property type="entry name" value="POLQ_helical"/>
    <property type="match status" value="1"/>
</dbReference>
<dbReference type="InterPro" id="IPR046931">
    <property type="entry name" value="HTH_61"/>
</dbReference>
<dbReference type="PANTHER" id="PTHR10133:SF62">
    <property type="entry name" value="DNA POLYMERASE THETA"/>
    <property type="match status" value="1"/>
</dbReference>
<keyword evidence="8 9" id="KW-0378">Hydrolase</keyword>
<dbReference type="InterPro" id="IPR011545">
    <property type="entry name" value="DEAD/DEAH_box_helicase_dom"/>
</dbReference>
<dbReference type="Pfam" id="PF20470">
    <property type="entry name" value="HTH_61"/>
    <property type="match status" value="1"/>
</dbReference>
<dbReference type="OrthoDB" id="2320933at2759"/>
<dbReference type="GO" id="GO:0003677">
    <property type="term" value="F:DNA binding"/>
    <property type="evidence" value="ECO:0007669"/>
    <property type="project" value="InterPro"/>
</dbReference>
<dbReference type="FunFam" id="1.20.1060.10:FF:000003">
    <property type="entry name" value="Helicase and polymerase-containing protein TEBICHI"/>
    <property type="match status" value="1"/>
</dbReference>
<dbReference type="Gene3D" id="3.40.50.300">
    <property type="entry name" value="P-loop containing nucleotide triphosphate hydrolases"/>
    <property type="match status" value="2"/>
</dbReference>
<dbReference type="CDD" id="cd08638">
    <property type="entry name" value="DNA_pol_A_theta"/>
    <property type="match status" value="1"/>
</dbReference>
<dbReference type="PROSITE" id="PS51194">
    <property type="entry name" value="HELICASE_CTER"/>
    <property type="match status" value="1"/>
</dbReference>